<proteinExistence type="predicted"/>
<comment type="caution">
    <text evidence="1">The sequence shown here is derived from an EMBL/GenBank/DDBJ whole genome shotgun (WGS) entry which is preliminary data.</text>
</comment>
<evidence type="ECO:0000313" key="2">
    <source>
        <dbReference type="Proteomes" id="UP001142153"/>
    </source>
</evidence>
<dbReference type="RefSeq" id="WP_269897221.1">
    <property type="nucleotide sequence ID" value="NZ_JAPZPY010000038.1"/>
</dbReference>
<organism evidence="1 2">
    <name type="scientific">Mycobacterium hippophais</name>
    <dbReference type="NCBI Taxonomy" id="3016340"/>
    <lineage>
        <taxon>Bacteria</taxon>
        <taxon>Bacillati</taxon>
        <taxon>Actinomycetota</taxon>
        <taxon>Actinomycetes</taxon>
        <taxon>Mycobacteriales</taxon>
        <taxon>Mycobacteriaceae</taxon>
        <taxon>Mycobacterium</taxon>
    </lineage>
</organism>
<reference evidence="1" key="1">
    <citation type="submission" date="2022-12" db="EMBL/GenBank/DDBJ databases">
        <authorList>
            <person name="Deng Y."/>
            <person name="Zhang Y.-Q."/>
        </authorList>
    </citation>
    <scope>NUCLEOTIDE SEQUENCE</scope>
    <source>
        <strain evidence="1">CPCC 205372</strain>
    </source>
</reference>
<accession>A0ABT4Q1T8</accession>
<feature type="non-terminal residue" evidence="1">
    <location>
        <position position="1"/>
    </location>
</feature>
<sequence>DAAGLHNLLSCPRADGYGSNGSDERQFASDWIDRAYGHSRIDLEAREAAEQKQRLRDAELEDFAGILDDFIDAGGDAGSFVQAVASLAETMAPDQPGGSH</sequence>
<dbReference type="EMBL" id="JAPZPY010000038">
    <property type="protein sequence ID" value="MCZ8382807.1"/>
    <property type="molecule type" value="Genomic_DNA"/>
</dbReference>
<keyword evidence="2" id="KW-1185">Reference proteome</keyword>
<protein>
    <submittedName>
        <fullName evidence="1">Uncharacterized protein</fullName>
    </submittedName>
</protein>
<gene>
    <name evidence="1" type="ORF">O6P37_28450</name>
</gene>
<evidence type="ECO:0000313" key="1">
    <source>
        <dbReference type="EMBL" id="MCZ8382807.1"/>
    </source>
</evidence>
<name>A0ABT4Q1T8_9MYCO</name>
<dbReference type="Proteomes" id="UP001142153">
    <property type="component" value="Unassembled WGS sequence"/>
</dbReference>